<feature type="transmembrane region" description="Helical" evidence="2">
    <location>
        <begin position="364"/>
        <end position="384"/>
    </location>
</feature>
<gene>
    <name evidence="3" type="ORF">ALAG00032_LOCUS8184</name>
</gene>
<feature type="transmembrane region" description="Helical" evidence="2">
    <location>
        <begin position="148"/>
        <end position="169"/>
    </location>
</feature>
<name>A0A7S3JY76_9STRA</name>
<feature type="region of interest" description="Disordered" evidence="1">
    <location>
        <begin position="399"/>
        <end position="451"/>
    </location>
</feature>
<evidence type="ECO:0000313" key="3">
    <source>
        <dbReference type="EMBL" id="CAE0367430.1"/>
    </source>
</evidence>
<sequence>MSQSIIELEEAYFFRSSTKAPTSAPELFSHTWERGLIIGFVSFLFLSLVRLWSVSYLIRKESIQSREETVRNTNTIVLGYHPTLVMRDKYIFGPSDDALLWFPVNRLQISIIVWVTIKILLQLYQDGVNILFVAYTAHKAPDKTRYNLAIWGCFLVVMNILLKPCYQILKPIKSDFPNVPCGSHLQSAETAIRSFFSFFFGWLWWLVSGRDPVTSFFILREKVSPHCTRYLPGSFYNWAFILIHLPKKIELNRQLSPSLPVFGRGRAFFLQMNYAIIIVSYSYLISAILSNSQYRTSLNAIYAYISCILLLPDLIISFTFWFTTYRYAIVALPSCIFCCRHSEKLAIPREMMWGVFRSKKKVSMFRIFIFFWDPNIILLPTFLIRDRYCPMPSISINEPLLNNDTEDSPPPPPPSDSDNGEEISRRPLTPIPEESFSDDGDSSHANNNDKDVSFVYYSSPHLLQKSLPDEAIPRVETE</sequence>
<feature type="transmembrane region" description="Helical" evidence="2">
    <location>
        <begin position="36"/>
        <end position="58"/>
    </location>
</feature>
<protein>
    <submittedName>
        <fullName evidence="3">Uncharacterized protein</fullName>
    </submittedName>
</protein>
<accession>A0A7S3JY76</accession>
<keyword evidence="2" id="KW-1133">Transmembrane helix</keyword>
<feature type="transmembrane region" description="Helical" evidence="2">
    <location>
        <begin position="268"/>
        <end position="289"/>
    </location>
</feature>
<keyword evidence="2" id="KW-0812">Transmembrane</keyword>
<organism evidence="3">
    <name type="scientific">Aureoumbra lagunensis</name>
    <dbReference type="NCBI Taxonomy" id="44058"/>
    <lineage>
        <taxon>Eukaryota</taxon>
        <taxon>Sar</taxon>
        <taxon>Stramenopiles</taxon>
        <taxon>Ochrophyta</taxon>
        <taxon>Pelagophyceae</taxon>
        <taxon>Pelagomonadales</taxon>
        <taxon>Aureoumbra</taxon>
    </lineage>
</organism>
<proteinExistence type="predicted"/>
<feature type="transmembrane region" description="Helical" evidence="2">
    <location>
        <begin position="190"/>
        <end position="207"/>
    </location>
</feature>
<dbReference type="EMBL" id="HBIJ01011989">
    <property type="protein sequence ID" value="CAE0367430.1"/>
    <property type="molecule type" value="Transcribed_RNA"/>
</dbReference>
<dbReference type="AlphaFoldDB" id="A0A7S3JY76"/>
<keyword evidence="2" id="KW-0472">Membrane</keyword>
<evidence type="ECO:0000256" key="2">
    <source>
        <dbReference type="SAM" id="Phobius"/>
    </source>
</evidence>
<reference evidence="3" key="1">
    <citation type="submission" date="2021-01" db="EMBL/GenBank/DDBJ databases">
        <authorList>
            <person name="Corre E."/>
            <person name="Pelletier E."/>
            <person name="Niang G."/>
            <person name="Scheremetjew M."/>
            <person name="Finn R."/>
            <person name="Kale V."/>
            <person name="Holt S."/>
            <person name="Cochrane G."/>
            <person name="Meng A."/>
            <person name="Brown T."/>
            <person name="Cohen L."/>
        </authorList>
    </citation>
    <scope>NUCLEOTIDE SEQUENCE</scope>
    <source>
        <strain evidence="3">CCMP1510</strain>
    </source>
</reference>
<feature type="transmembrane region" description="Helical" evidence="2">
    <location>
        <begin position="301"/>
        <end position="321"/>
    </location>
</feature>
<evidence type="ECO:0000256" key="1">
    <source>
        <dbReference type="SAM" id="MobiDB-lite"/>
    </source>
</evidence>